<dbReference type="PANTHER" id="PTHR42866">
    <property type="entry name" value="3-DEOXY-MANNO-OCTULOSONATE CYTIDYLYLTRANSFERASE"/>
    <property type="match status" value="1"/>
</dbReference>
<dbReference type="Proteomes" id="UP001595758">
    <property type="component" value="Unassembled WGS sequence"/>
</dbReference>
<dbReference type="HAMAP" id="MF_00057">
    <property type="entry name" value="KdsB"/>
    <property type="match status" value="1"/>
</dbReference>
<evidence type="ECO:0000313" key="6">
    <source>
        <dbReference type="Proteomes" id="UP001595758"/>
    </source>
</evidence>
<keyword evidence="1 4" id="KW-0808">Transferase</keyword>
<keyword evidence="4" id="KW-0963">Cytoplasm</keyword>
<dbReference type="EC" id="2.7.7.38" evidence="4"/>
<organism evidence="5 6">
    <name type="scientific">Legionella dresdenensis</name>
    <dbReference type="NCBI Taxonomy" id="450200"/>
    <lineage>
        <taxon>Bacteria</taxon>
        <taxon>Pseudomonadati</taxon>
        <taxon>Pseudomonadota</taxon>
        <taxon>Gammaproteobacteria</taxon>
        <taxon>Legionellales</taxon>
        <taxon>Legionellaceae</taxon>
        <taxon>Legionella</taxon>
    </lineage>
</organism>
<proteinExistence type="inferred from homology"/>
<dbReference type="NCBIfam" id="NF009905">
    <property type="entry name" value="PRK13368.1"/>
    <property type="match status" value="1"/>
</dbReference>
<accession>A0ABV8CGU0</accession>
<comment type="catalytic activity">
    <reaction evidence="4">
        <text>3-deoxy-alpha-D-manno-oct-2-ulosonate + CTP = CMP-3-deoxy-beta-D-manno-octulosonate + diphosphate</text>
        <dbReference type="Rhea" id="RHEA:23448"/>
        <dbReference type="ChEBI" id="CHEBI:33019"/>
        <dbReference type="ChEBI" id="CHEBI:37563"/>
        <dbReference type="ChEBI" id="CHEBI:85986"/>
        <dbReference type="ChEBI" id="CHEBI:85987"/>
        <dbReference type="EC" id="2.7.7.38"/>
    </reaction>
</comment>
<evidence type="ECO:0000256" key="1">
    <source>
        <dbReference type="ARBA" id="ARBA00022679"/>
    </source>
</evidence>
<dbReference type="RefSeq" id="WP_382343844.1">
    <property type="nucleotide sequence ID" value="NZ_JBHSAB010000024.1"/>
</dbReference>
<comment type="similarity">
    <text evidence="4">Belongs to the KdsB family.</text>
</comment>
<dbReference type="NCBIfam" id="NF003952">
    <property type="entry name" value="PRK05450.1-5"/>
    <property type="match status" value="1"/>
</dbReference>
<evidence type="ECO:0000313" key="5">
    <source>
        <dbReference type="EMBL" id="MFC3909535.1"/>
    </source>
</evidence>
<name>A0ABV8CGU0_9GAMM</name>
<evidence type="ECO:0000256" key="2">
    <source>
        <dbReference type="ARBA" id="ARBA00022695"/>
    </source>
</evidence>
<dbReference type="InterPro" id="IPR004528">
    <property type="entry name" value="KdsB"/>
</dbReference>
<dbReference type="PANTHER" id="PTHR42866:SF2">
    <property type="entry name" value="3-DEOXY-MANNO-OCTULOSONATE CYTIDYLYLTRANSFERASE, MITOCHONDRIAL"/>
    <property type="match status" value="1"/>
</dbReference>
<dbReference type="EMBL" id="JBHSAB010000024">
    <property type="protein sequence ID" value="MFC3909535.1"/>
    <property type="molecule type" value="Genomic_DNA"/>
</dbReference>
<comment type="caution">
    <text evidence="5">The sequence shown here is derived from an EMBL/GenBank/DDBJ whole genome shotgun (WGS) entry which is preliminary data.</text>
</comment>
<evidence type="ECO:0000256" key="4">
    <source>
        <dbReference type="HAMAP-Rule" id="MF_00057"/>
    </source>
</evidence>
<keyword evidence="3 4" id="KW-0448">Lipopolysaccharide biosynthesis</keyword>
<keyword evidence="2 4" id="KW-0548">Nucleotidyltransferase</keyword>
<dbReference type="SUPFAM" id="SSF53448">
    <property type="entry name" value="Nucleotide-diphospho-sugar transferases"/>
    <property type="match status" value="1"/>
</dbReference>
<dbReference type="Pfam" id="PF02348">
    <property type="entry name" value="CTP_transf_3"/>
    <property type="match status" value="1"/>
</dbReference>
<protein>
    <recommendedName>
        <fullName evidence="4">3-deoxy-manno-octulosonate cytidylyltransferase</fullName>
        <ecNumber evidence="4">2.7.7.38</ecNumber>
    </recommendedName>
    <alternativeName>
        <fullName evidence="4">CMP-2-keto-3-deoxyoctulosonic acid synthase</fullName>
        <shortName evidence="4">CKS</shortName>
        <shortName evidence="4">CMP-KDO synthase</shortName>
    </alternativeName>
</protein>
<dbReference type="Gene3D" id="3.90.550.10">
    <property type="entry name" value="Spore Coat Polysaccharide Biosynthesis Protein SpsA, Chain A"/>
    <property type="match status" value="1"/>
</dbReference>
<reference evidence="6" key="1">
    <citation type="journal article" date="2019" name="Int. J. Syst. Evol. Microbiol.">
        <title>The Global Catalogue of Microorganisms (GCM) 10K type strain sequencing project: providing services to taxonomists for standard genome sequencing and annotation.</title>
        <authorList>
            <consortium name="The Broad Institute Genomics Platform"/>
            <consortium name="The Broad Institute Genome Sequencing Center for Infectious Disease"/>
            <person name="Wu L."/>
            <person name="Ma J."/>
        </authorList>
    </citation>
    <scope>NUCLEOTIDE SEQUENCE [LARGE SCALE GENOMIC DNA]</scope>
    <source>
        <strain evidence="6">CCUG 59858</strain>
    </source>
</reference>
<evidence type="ECO:0000256" key="3">
    <source>
        <dbReference type="ARBA" id="ARBA00022985"/>
    </source>
</evidence>
<comment type="pathway">
    <text evidence="4">Nucleotide-sugar biosynthesis; CMP-3-deoxy-D-manno-octulosonate biosynthesis; CMP-3-deoxy-D-manno-octulosonate from 3-deoxy-D-manno-octulosonate and CTP: step 1/1.</text>
</comment>
<comment type="subcellular location">
    <subcellularLocation>
        <location evidence="4">Cytoplasm</location>
    </subcellularLocation>
</comment>
<dbReference type="NCBIfam" id="TIGR00466">
    <property type="entry name" value="kdsB"/>
    <property type="match status" value="1"/>
</dbReference>
<dbReference type="CDD" id="cd02517">
    <property type="entry name" value="CMP-KDO-Synthetase"/>
    <property type="match status" value="1"/>
</dbReference>
<gene>
    <name evidence="4 5" type="primary">kdsB</name>
    <name evidence="5" type="ORF">ACFORL_10685</name>
</gene>
<dbReference type="InterPro" id="IPR029044">
    <property type="entry name" value="Nucleotide-diphossugar_trans"/>
</dbReference>
<sequence length="246" mass="27453">MNSSGFHIIIPARYQSTRLPGKLLMDIAGQSVIERVYRQAVQAKPASITIAADNDKIADHVSNFGAEVIMTSVDHPTGTDRLAEVISRKGFGDDDIIVNVQGDEPFIAPALITQVANMIAGSDAPVATLCWPIEKFEQLHNPNVVKVVRDQFNQALYFSRSAIPAHRDEPDSIRNSFRHIGLYAYRAGFVKQFVNLPPCVIEHCEALEQLRVLWSGYKIRVDIACAPPQQDINTLEDLEHARFLHR</sequence>
<keyword evidence="6" id="KW-1185">Reference proteome</keyword>
<dbReference type="GO" id="GO:0008690">
    <property type="term" value="F:3-deoxy-manno-octulosonate cytidylyltransferase activity"/>
    <property type="evidence" value="ECO:0007669"/>
    <property type="project" value="UniProtKB-EC"/>
</dbReference>
<comment type="function">
    <text evidence="4">Activates KDO (a required 8-carbon sugar) for incorporation into bacterial lipopolysaccharide in Gram-negative bacteria.</text>
</comment>
<dbReference type="InterPro" id="IPR003329">
    <property type="entry name" value="Cytidylyl_trans"/>
</dbReference>